<evidence type="ECO:0000256" key="3">
    <source>
        <dbReference type="ARBA" id="ARBA00022490"/>
    </source>
</evidence>
<dbReference type="FunFam" id="3.65.10.10:FF:000001">
    <property type="entry name" value="UDP-N-acetylglucosamine 1-carboxyvinyltransferase"/>
    <property type="match status" value="1"/>
</dbReference>
<comment type="similarity">
    <text evidence="10 12">Belongs to the EPSP synthase family. MurA subfamily.</text>
</comment>
<evidence type="ECO:0000256" key="4">
    <source>
        <dbReference type="ARBA" id="ARBA00022618"/>
    </source>
</evidence>
<comment type="caution">
    <text evidence="14">The sequence shown here is derived from an EMBL/GenBank/DDBJ whole genome shotgun (WGS) entry which is preliminary data.</text>
</comment>
<dbReference type="EC" id="2.5.1.7" evidence="12"/>
<evidence type="ECO:0000256" key="6">
    <source>
        <dbReference type="ARBA" id="ARBA00022960"/>
    </source>
</evidence>
<dbReference type="NCBIfam" id="TIGR01072">
    <property type="entry name" value="murA"/>
    <property type="match status" value="1"/>
</dbReference>
<keyword evidence="3 12" id="KW-0963">Cytoplasm</keyword>
<dbReference type="InterPro" id="IPR013792">
    <property type="entry name" value="RNA3'P_cycl/enolpyr_Trfase_a/b"/>
</dbReference>
<evidence type="ECO:0000313" key="14">
    <source>
        <dbReference type="EMBL" id="HIS36503.1"/>
    </source>
</evidence>
<dbReference type="InterPro" id="IPR005750">
    <property type="entry name" value="UDP_GlcNAc_COvinyl_MurA"/>
</dbReference>
<keyword evidence="5 12" id="KW-0808">Transferase</keyword>
<dbReference type="AlphaFoldDB" id="A0A9D1EZ51"/>
<dbReference type="Gene3D" id="3.65.10.10">
    <property type="entry name" value="Enolpyruvate transferase domain"/>
    <property type="match status" value="2"/>
</dbReference>
<feature type="domain" description="Enolpyruvate transferase" evidence="13">
    <location>
        <begin position="8"/>
        <end position="411"/>
    </location>
</feature>
<organism evidence="14 15">
    <name type="scientific">Candidatus Scatousia excrementigallinarum</name>
    <dbReference type="NCBI Taxonomy" id="2840935"/>
    <lineage>
        <taxon>Bacteria</taxon>
        <taxon>Candidatus Scatousia</taxon>
    </lineage>
</organism>
<evidence type="ECO:0000256" key="12">
    <source>
        <dbReference type="HAMAP-Rule" id="MF_00111"/>
    </source>
</evidence>
<evidence type="ECO:0000256" key="2">
    <source>
        <dbReference type="ARBA" id="ARBA00004752"/>
    </source>
</evidence>
<dbReference type="InterPro" id="IPR036968">
    <property type="entry name" value="Enolpyruvate_Tfrase_sf"/>
</dbReference>
<keyword evidence="4 12" id="KW-0132">Cell division</keyword>
<comment type="caution">
    <text evidence="12">Lacks conserved residue(s) required for the propagation of feature annotation.</text>
</comment>
<dbReference type="CDD" id="cd01555">
    <property type="entry name" value="UdpNAET"/>
    <property type="match status" value="1"/>
</dbReference>
<accession>A0A9D1EZ51</accession>
<evidence type="ECO:0000256" key="8">
    <source>
        <dbReference type="ARBA" id="ARBA00023306"/>
    </source>
</evidence>
<evidence type="ECO:0000256" key="10">
    <source>
        <dbReference type="ARBA" id="ARBA00038367"/>
    </source>
</evidence>
<feature type="binding site" evidence="12">
    <location>
        <begin position="23"/>
        <end position="24"/>
    </location>
    <ligand>
        <name>phosphoenolpyruvate</name>
        <dbReference type="ChEBI" id="CHEBI:58702"/>
    </ligand>
</feature>
<keyword evidence="12" id="KW-0670">Pyruvate</keyword>
<dbReference type="GO" id="GO:0051301">
    <property type="term" value="P:cell division"/>
    <property type="evidence" value="ECO:0007669"/>
    <property type="project" value="UniProtKB-KW"/>
</dbReference>
<feature type="binding site" evidence="12">
    <location>
        <position position="332"/>
    </location>
    <ligand>
        <name>UDP-N-acetyl-alpha-D-glucosamine</name>
        <dbReference type="ChEBI" id="CHEBI:57705"/>
    </ligand>
</feature>
<gene>
    <name evidence="12 14" type="primary">murA</name>
    <name evidence="14" type="ORF">IAC10_07725</name>
</gene>
<dbReference type="SUPFAM" id="SSF55205">
    <property type="entry name" value="EPT/RTPC-like"/>
    <property type="match status" value="1"/>
</dbReference>
<reference evidence="14" key="1">
    <citation type="submission" date="2020-10" db="EMBL/GenBank/DDBJ databases">
        <authorList>
            <person name="Gilroy R."/>
        </authorList>
    </citation>
    <scope>NUCLEOTIDE SEQUENCE</scope>
    <source>
        <strain evidence="14">6276</strain>
    </source>
</reference>
<dbReference type="GO" id="GO:0009252">
    <property type="term" value="P:peptidoglycan biosynthetic process"/>
    <property type="evidence" value="ECO:0007669"/>
    <property type="project" value="UniProtKB-UniRule"/>
</dbReference>
<dbReference type="Proteomes" id="UP000823928">
    <property type="component" value="Unassembled WGS sequence"/>
</dbReference>
<protein>
    <recommendedName>
        <fullName evidence="12">UDP-N-acetylglucosamine 1-carboxyvinyltransferase</fullName>
        <ecNumber evidence="12">2.5.1.7</ecNumber>
    </recommendedName>
    <alternativeName>
        <fullName evidence="12">Enoylpyruvate transferase</fullName>
    </alternativeName>
    <alternativeName>
        <fullName evidence="12">UDP-N-acetylglucosamine enolpyruvyl transferase</fullName>
        <shortName evidence="12">EPT</shortName>
    </alternativeName>
</protein>
<dbReference type="InterPro" id="IPR001986">
    <property type="entry name" value="Enolpyruvate_Tfrase_dom"/>
</dbReference>
<name>A0A9D1EZ51_9BACT</name>
<keyword evidence="6 12" id="KW-0133">Cell shape</keyword>
<keyword evidence="7 12" id="KW-0573">Peptidoglycan synthesis</keyword>
<dbReference type="GO" id="GO:0071555">
    <property type="term" value="P:cell wall organization"/>
    <property type="evidence" value="ECO:0007669"/>
    <property type="project" value="UniProtKB-KW"/>
</dbReference>
<dbReference type="InterPro" id="IPR050068">
    <property type="entry name" value="MurA_subfamily"/>
</dbReference>
<reference evidence="14" key="2">
    <citation type="journal article" date="2021" name="PeerJ">
        <title>Extensive microbial diversity within the chicken gut microbiome revealed by metagenomics and culture.</title>
        <authorList>
            <person name="Gilroy R."/>
            <person name="Ravi A."/>
            <person name="Getino M."/>
            <person name="Pursley I."/>
            <person name="Horton D.L."/>
            <person name="Alikhan N.F."/>
            <person name="Baker D."/>
            <person name="Gharbi K."/>
            <person name="Hall N."/>
            <person name="Watson M."/>
            <person name="Adriaenssens E.M."/>
            <person name="Foster-Nyarko E."/>
            <person name="Jarju S."/>
            <person name="Secka A."/>
            <person name="Antonio M."/>
            <person name="Oren A."/>
            <person name="Chaudhuri R.R."/>
            <person name="La Ragione R."/>
            <person name="Hildebrand F."/>
            <person name="Pallen M.J."/>
        </authorList>
    </citation>
    <scope>NUCLEOTIDE SEQUENCE</scope>
    <source>
        <strain evidence="14">6276</strain>
    </source>
</reference>
<dbReference type="Pfam" id="PF00275">
    <property type="entry name" value="EPSP_synthase"/>
    <property type="match status" value="1"/>
</dbReference>
<evidence type="ECO:0000256" key="9">
    <source>
        <dbReference type="ARBA" id="ARBA00023316"/>
    </source>
</evidence>
<dbReference type="GO" id="GO:0005737">
    <property type="term" value="C:cytoplasm"/>
    <property type="evidence" value="ECO:0007669"/>
    <property type="project" value="UniProtKB-SubCell"/>
</dbReference>
<dbReference type="GO" id="GO:0008760">
    <property type="term" value="F:UDP-N-acetylglucosamine 1-carboxyvinyltransferase activity"/>
    <property type="evidence" value="ECO:0007669"/>
    <property type="project" value="UniProtKB-UniRule"/>
</dbReference>
<keyword evidence="9 12" id="KW-0961">Cell wall biogenesis/degradation</keyword>
<dbReference type="GO" id="GO:0019277">
    <property type="term" value="P:UDP-N-acetylgalactosamine biosynthetic process"/>
    <property type="evidence" value="ECO:0007669"/>
    <property type="project" value="InterPro"/>
</dbReference>
<comment type="catalytic activity">
    <reaction evidence="11 12">
        <text>phosphoenolpyruvate + UDP-N-acetyl-alpha-D-glucosamine = UDP-N-acetyl-3-O-(1-carboxyvinyl)-alpha-D-glucosamine + phosphate</text>
        <dbReference type="Rhea" id="RHEA:18681"/>
        <dbReference type="ChEBI" id="CHEBI:43474"/>
        <dbReference type="ChEBI" id="CHEBI:57705"/>
        <dbReference type="ChEBI" id="CHEBI:58702"/>
        <dbReference type="ChEBI" id="CHEBI:68483"/>
        <dbReference type="EC" id="2.5.1.7"/>
    </reaction>
</comment>
<dbReference type="NCBIfam" id="NF006873">
    <property type="entry name" value="PRK09369.1"/>
    <property type="match status" value="1"/>
</dbReference>
<evidence type="ECO:0000256" key="5">
    <source>
        <dbReference type="ARBA" id="ARBA00022679"/>
    </source>
</evidence>
<comment type="pathway">
    <text evidence="2 12">Cell wall biogenesis; peptidoglycan biosynthesis.</text>
</comment>
<feature type="binding site" evidence="12">
    <location>
        <position position="95"/>
    </location>
    <ligand>
        <name>UDP-N-acetyl-alpha-D-glucosamine</name>
        <dbReference type="ChEBI" id="CHEBI:57705"/>
    </ligand>
</feature>
<dbReference type="GO" id="GO:0008360">
    <property type="term" value="P:regulation of cell shape"/>
    <property type="evidence" value="ECO:0007669"/>
    <property type="project" value="UniProtKB-KW"/>
</dbReference>
<comment type="function">
    <text evidence="12">Cell wall formation. Adds enolpyruvyl to UDP-N-acetylglucosamine.</text>
</comment>
<evidence type="ECO:0000313" key="15">
    <source>
        <dbReference type="Proteomes" id="UP000823928"/>
    </source>
</evidence>
<dbReference type="PANTHER" id="PTHR43783:SF1">
    <property type="entry name" value="UDP-N-ACETYLGLUCOSAMINE 1-CARBOXYVINYLTRANSFERASE"/>
    <property type="match status" value="1"/>
</dbReference>
<dbReference type="PANTHER" id="PTHR43783">
    <property type="entry name" value="UDP-N-ACETYLGLUCOSAMINE 1-CARBOXYVINYLTRANSFERASE"/>
    <property type="match status" value="1"/>
</dbReference>
<evidence type="ECO:0000256" key="7">
    <source>
        <dbReference type="ARBA" id="ARBA00022984"/>
    </source>
</evidence>
<comment type="subcellular location">
    <subcellularLocation>
        <location evidence="1 12">Cytoplasm</location>
    </subcellularLocation>
</comment>
<dbReference type="EMBL" id="DVIU01000153">
    <property type="protein sequence ID" value="HIS36503.1"/>
    <property type="molecule type" value="Genomic_DNA"/>
</dbReference>
<evidence type="ECO:0000259" key="13">
    <source>
        <dbReference type="Pfam" id="PF00275"/>
    </source>
</evidence>
<feature type="modified residue" description="2-(S-cysteinyl)pyruvic acid O-phosphothioketal" evidence="12">
    <location>
        <position position="119"/>
    </location>
</feature>
<sequence length="439" mass="47391">MTQKYYIKGGTPLKGEVSVGGAKNSVLKLMAAALLAKGETKIYNVPDLTDVEIMLSVIEQLGAKTGYDKKEKSLTIDATNLTSITAKYELVSKMRASFIVLGALVSRCKEAIVALPGGCAIGERRVDFHIKGLEALGAKIKIENGYVHAKVPKLVGADIYLDIPSVGATENLMLAAVLAEGSTRIQNAAQEPEIVDLANFLNSLGADINGAGTSEIVINGVKQSDLHPIEYTTIPDRIEAGTFMTAIIATKGKAIIKNVFPAHLTFFTDKLLKMGANIKLLEPNSLEVSCKNRLNSINFVTQPYPGFPTDLQSMAMTLLSTANGVGIITESLYENRFMQVPELRRMGADIHQDRNHAIIKGVKKLTGATLSASDLRAGASLVVAALMAEGNSVIENLHHIDRGYENFETKLRLLGGKIERREESSPINLTEGIHNESYL</sequence>
<evidence type="ECO:0000256" key="1">
    <source>
        <dbReference type="ARBA" id="ARBA00004496"/>
    </source>
</evidence>
<proteinExistence type="inferred from homology"/>
<feature type="active site" description="Proton donor" evidence="12">
    <location>
        <position position="119"/>
    </location>
</feature>
<evidence type="ECO:0000256" key="11">
    <source>
        <dbReference type="ARBA" id="ARBA00047527"/>
    </source>
</evidence>
<dbReference type="HAMAP" id="MF_00111">
    <property type="entry name" value="MurA"/>
    <property type="match status" value="1"/>
</dbReference>
<feature type="binding site" evidence="12">
    <location>
        <position position="310"/>
    </location>
    <ligand>
        <name>UDP-N-acetyl-alpha-D-glucosamine</name>
        <dbReference type="ChEBI" id="CHEBI:57705"/>
    </ligand>
</feature>
<keyword evidence="8 12" id="KW-0131">Cell cycle</keyword>